<keyword evidence="1" id="KW-0175">Coiled coil</keyword>
<evidence type="ECO:0000259" key="3">
    <source>
        <dbReference type="Pfam" id="PF07484"/>
    </source>
</evidence>
<evidence type="ECO:0000256" key="2">
    <source>
        <dbReference type="SAM" id="MobiDB-lite"/>
    </source>
</evidence>
<name>A0A150J402_9EURY</name>
<dbReference type="InterPro" id="IPR037053">
    <property type="entry name" value="Phage_tail_collar_dom_sf"/>
</dbReference>
<protein>
    <submittedName>
        <fullName evidence="4">Phage Tail Collar Domain protein</fullName>
    </submittedName>
</protein>
<dbReference type="Proteomes" id="UP000075398">
    <property type="component" value="Unassembled WGS sequence"/>
</dbReference>
<feature type="region of interest" description="Disordered" evidence="2">
    <location>
        <begin position="373"/>
        <end position="401"/>
    </location>
</feature>
<proteinExistence type="predicted"/>
<dbReference type="SUPFAM" id="SSF58100">
    <property type="entry name" value="Bacterial hemolysins"/>
    <property type="match status" value="1"/>
</dbReference>
<feature type="compositionally biased region" description="Polar residues" evidence="2">
    <location>
        <begin position="340"/>
        <end position="355"/>
    </location>
</feature>
<feature type="compositionally biased region" description="Polar residues" evidence="2">
    <location>
        <begin position="384"/>
        <end position="401"/>
    </location>
</feature>
<evidence type="ECO:0000256" key="1">
    <source>
        <dbReference type="SAM" id="Coils"/>
    </source>
</evidence>
<accession>A0A150J402</accession>
<dbReference type="Pfam" id="PF07484">
    <property type="entry name" value="Collar"/>
    <property type="match status" value="1"/>
</dbReference>
<dbReference type="EMBL" id="LNGC01000040">
    <property type="protein sequence ID" value="KYC51949.1"/>
    <property type="molecule type" value="Genomic_DNA"/>
</dbReference>
<sequence length="416" mass="44650">MKKRAFRRREINVKWILVERNGTSNLLRFVDTYTGETWNAGVGSILYRPLPNTLLGYIYIQAKCDKSNYSKVEIVANSSLQTDDASFTYFDIWSGTRAASELPFMDTSDVDDFAIDSDVIDEIQNDIATLQSDMSAAQGNIGILQTTTTALQSSVSGISGAIGSLQSDMTNAQSDIGTLQYGVSDLQALVTLTYPLDLMRGDIDTLEGQMSTAQSDIDTLESEMDTAQSDISNKIDKVLDKAGQLAVFDSAGEIRGSGVTPNHCVPTGRIIINPVADVPDGFLECNGQAVSRATYSNLFKVLGVTFGNGNGSTTFNVPDTRGFFLRGWNHGASVDPDAASRTNRGDGTTGDNVGTKQADELKTHTHKVVTAAHSASDGSHVEGTPSTAGIGFQNTNATGGNETRPKNIYMMFIIKT</sequence>
<dbReference type="Gene3D" id="1.10.287.1490">
    <property type="match status" value="1"/>
</dbReference>
<feature type="domain" description="Phage tail collar" evidence="3">
    <location>
        <begin position="268"/>
        <end position="324"/>
    </location>
</feature>
<organism evidence="4 5">
    <name type="scientific">Candidatus Methanofastidiosum methylothiophilum</name>
    <dbReference type="NCBI Taxonomy" id="1705564"/>
    <lineage>
        <taxon>Archaea</taxon>
        <taxon>Methanobacteriati</taxon>
        <taxon>Methanobacteriota</taxon>
        <taxon>Stenosarchaea group</taxon>
        <taxon>Candidatus Methanofastidiosia</taxon>
        <taxon>Candidatus Methanofastidiosales</taxon>
        <taxon>Candidatus Methanofastidiosaceae</taxon>
        <taxon>Candidatus Methanofastidiosum</taxon>
    </lineage>
</organism>
<dbReference type="AlphaFoldDB" id="A0A150J402"/>
<dbReference type="Gene3D" id="3.90.1340.10">
    <property type="entry name" value="Phage tail collar domain"/>
    <property type="match status" value="1"/>
</dbReference>
<evidence type="ECO:0000313" key="4">
    <source>
        <dbReference type="EMBL" id="KYC51949.1"/>
    </source>
</evidence>
<evidence type="ECO:0000313" key="5">
    <source>
        <dbReference type="Proteomes" id="UP000075398"/>
    </source>
</evidence>
<feature type="coiled-coil region" evidence="1">
    <location>
        <begin position="203"/>
        <end position="237"/>
    </location>
</feature>
<reference evidence="4 5" key="1">
    <citation type="journal article" date="2016" name="ISME J.">
        <title>Chasing the elusive Euryarchaeota class WSA2: genomes reveal a uniquely fastidious methyl-reducing methanogen.</title>
        <authorList>
            <person name="Nobu M.K."/>
            <person name="Narihiro T."/>
            <person name="Kuroda K."/>
            <person name="Mei R."/>
            <person name="Liu W.T."/>
        </authorList>
    </citation>
    <scope>NUCLEOTIDE SEQUENCE [LARGE SCALE GENOMIC DNA]</scope>
    <source>
        <strain evidence="4">U1lsi0528_Bin055</strain>
    </source>
</reference>
<comment type="caution">
    <text evidence="4">The sequence shown here is derived from an EMBL/GenBank/DDBJ whole genome shotgun (WGS) entry which is preliminary data.</text>
</comment>
<dbReference type="SUPFAM" id="SSF88874">
    <property type="entry name" value="Receptor-binding domain of short tail fibre protein gp12"/>
    <property type="match status" value="1"/>
</dbReference>
<dbReference type="InterPro" id="IPR011083">
    <property type="entry name" value="Phage_tail_collar_dom"/>
</dbReference>
<feature type="region of interest" description="Disordered" evidence="2">
    <location>
        <begin position="334"/>
        <end position="355"/>
    </location>
</feature>
<gene>
    <name evidence="4" type="ORF">AMQ22_01084</name>
</gene>